<evidence type="ECO:0000313" key="3">
    <source>
        <dbReference type="EMBL" id="TMP43349.1"/>
    </source>
</evidence>
<dbReference type="InterPro" id="IPR036188">
    <property type="entry name" value="FAD/NAD-bd_sf"/>
</dbReference>
<dbReference type="Gene3D" id="3.50.50.60">
    <property type="entry name" value="FAD/NAD(P)-binding domain"/>
    <property type="match status" value="1"/>
</dbReference>
<dbReference type="Pfam" id="PF04820">
    <property type="entry name" value="Trp_halogenase"/>
    <property type="match status" value="1"/>
</dbReference>
<evidence type="ECO:0000313" key="5">
    <source>
        <dbReference type="Proteomes" id="UP000305730"/>
    </source>
</evidence>
<evidence type="ECO:0000256" key="1">
    <source>
        <dbReference type="PIRSR" id="PIRSR011396-1"/>
    </source>
</evidence>
<dbReference type="Proteomes" id="UP000307706">
    <property type="component" value="Unassembled WGS sequence"/>
</dbReference>
<dbReference type="GO" id="GO:0004497">
    <property type="term" value="F:monooxygenase activity"/>
    <property type="evidence" value="ECO:0007669"/>
    <property type="project" value="InterPro"/>
</dbReference>
<keyword evidence="5" id="KW-1185">Reference proteome</keyword>
<dbReference type="Proteomes" id="UP000305730">
    <property type="component" value="Unassembled WGS sequence"/>
</dbReference>
<protein>
    <submittedName>
        <fullName evidence="4">Tryptophan halogenase</fullName>
    </submittedName>
</protein>
<name>A0A5S3XU85_9GAMM</name>
<dbReference type="InterPro" id="IPR006905">
    <property type="entry name" value="Flavin_halogenase"/>
</dbReference>
<evidence type="ECO:0000313" key="4">
    <source>
        <dbReference type="EMBL" id="TMP62252.1"/>
    </source>
</evidence>
<evidence type="ECO:0000313" key="6">
    <source>
        <dbReference type="Proteomes" id="UP000307706"/>
    </source>
</evidence>
<dbReference type="GO" id="GO:0000166">
    <property type="term" value="F:nucleotide binding"/>
    <property type="evidence" value="ECO:0007669"/>
    <property type="project" value="UniProtKB-KW"/>
</dbReference>
<feature type="binding site" evidence="2">
    <location>
        <position position="82"/>
    </location>
    <ligand>
        <name>7-chloro-L-tryptophan</name>
        <dbReference type="ChEBI" id="CHEBI:58713"/>
    </ligand>
</feature>
<dbReference type="PANTHER" id="PTHR43747">
    <property type="entry name" value="FAD-BINDING PROTEIN"/>
    <property type="match status" value="1"/>
</dbReference>
<dbReference type="InterPro" id="IPR033856">
    <property type="entry name" value="Trp_halogen"/>
</dbReference>
<comment type="caution">
    <text evidence="4">The sequence shown here is derived from an EMBL/GenBank/DDBJ whole genome shotgun (WGS) entry which is preliminary data.</text>
</comment>
<dbReference type="EMBL" id="PNCL01000010">
    <property type="protein sequence ID" value="TMP62252.1"/>
    <property type="molecule type" value="Genomic_DNA"/>
</dbReference>
<reference evidence="4" key="3">
    <citation type="submission" date="2019-09" db="EMBL/GenBank/DDBJ databases">
        <title>Co-occurence of chitin degradation, pigmentation and bioactivity in marine Pseudoalteromonas.</title>
        <authorList>
            <person name="Sonnenschein E.C."/>
            <person name="Bech P.K."/>
        </authorList>
    </citation>
    <scope>NUCLEOTIDE SEQUENCE</scope>
    <source>
        <strain evidence="4">S2231</strain>
        <strain evidence="3 5">S2233</strain>
    </source>
</reference>
<dbReference type="PIRSF" id="PIRSF011396">
    <property type="entry name" value="Trp_halogenase"/>
    <property type="match status" value="1"/>
</dbReference>
<gene>
    <name evidence="4" type="ORF">CWB96_02650</name>
    <name evidence="3" type="ORF">CWB97_08870</name>
</gene>
<evidence type="ECO:0000256" key="2">
    <source>
        <dbReference type="PIRSR" id="PIRSR011396-2"/>
    </source>
</evidence>
<dbReference type="SUPFAM" id="SSF51905">
    <property type="entry name" value="FAD/NAD(P)-binding domain"/>
    <property type="match status" value="1"/>
</dbReference>
<dbReference type="PANTHER" id="PTHR43747:SF4">
    <property type="entry name" value="FLAVIN-DEPENDENT TRYPTOPHAN HALOGENASE"/>
    <property type="match status" value="1"/>
</dbReference>
<dbReference type="EMBL" id="PNCK01000030">
    <property type="protein sequence ID" value="TMP43349.1"/>
    <property type="molecule type" value="Genomic_DNA"/>
</dbReference>
<reference evidence="6" key="2">
    <citation type="submission" date="2019-06" db="EMBL/GenBank/DDBJ databases">
        <title>Co-occurence of chitin degradation, pigmentation and bioactivity in marine Pseudoalteromonas.</title>
        <authorList>
            <person name="Sonnenschein E.C."/>
            <person name="Bech P.K."/>
        </authorList>
    </citation>
    <scope>NUCLEOTIDE SEQUENCE [LARGE SCALE GENOMIC DNA]</scope>
    <source>
        <strain evidence="6">S2231</strain>
    </source>
</reference>
<proteinExistence type="predicted"/>
<feature type="binding site" evidence="2">
    <location>
        <begin position="18"/>
        <end position="21"/>
    </location>
    <ligand>
        <name>FAD</name>
        <dbReference type="ChEBI" id="CHEBI:57692"/>
    </ligand>
</feature>
<organism evidence="4 6">
    <name type="scientific">Pseudoalteromonas citrea</name>
    <dbReference type="NCBI Taxonomy" id="43655"/>
    <lineage>
        <taxon>Bacteria</taxon>
        <taxon>Pseudomonadati</taxon>
        <taxon>Pseudomonadota</taxon>
        <taxon>Gammaproteobacteria</taxon>
        <taxon>Alteromonadales</taxon>
        <taxon>Pseudoalteromonadaceae</taxon>
        <taxon>Pseudoalteromonas</taxon>
    </lineage>
</organism>
<feature type="active site" evidence="1">
    <location>
        <position position="82"/>
    </location>
</feature>
<feature type="binding site" evidence="2">
    <location>
        <position position="346"/>
    </location>
    <ligand>
        <name>L-tryptophan</name>
        <dbReference type="ChEBI" id="CHEBI:57912"/>
    </ligand>
</feature>
<feature type="binding site" evidence="2">
    <location>
        <position position="337"/>
    </location>
    <ligand>
        <name>FAD</name>
        <dbReference type="ChEBI" id="CHEBI:57692"/>
    </ligand>
</feature>
<dbReference type="AlphaFoldDB" id="A0A5S3XU85"/>
<dbReference type="InterPro" id="IPR050816">
    <property type="entry name" value="Flavin-dep_Halogenase_NPB"/>
</dbReference>
<accession>A0A5S3XU85</accession>
<sequence>MNDNMRPQVPKKVVVVGGGTAGWMTAILLKNSWAETEVQVIESPEIPIIGVGEGSTPALKYFFKLLGIEDEEWMAHCNATYKVGIEFPGWSTIKGHESYFHPFFSALDSQTSSAFVKQVGKWRMGEHVNVLPDNYFVASALAKHNKSIKTERPLPVELDYGYHFDSVLLGDFLRLKSVESGVLHDVKTITSVKSTNGNIISLHTDDGEVVTADLFIDCTGFAGVLVNKALKRSFHSYKSELFNDAAVAIQTPKLDEHLSSKTTSIAMSNGWRWHIPLRSRDGNGYVYSSEHITRDEAEAELRLALGDIAEGCKAKHLDMKVGRLKQHLAGNCLAVGLSQGFIEPLEATALMLVQYTVTSYIGHVHQESTQKDFNDKISAQFDGIKDYVVCHYKVNSLDGLYWQQCRDNEAISAKLKAILSAWRSEMDLEAKTKQLFEHSSYAKASWYSILCGMGVHTTAQKNTDFGIDPLTEKAKLYCEETAALFIEQSALFAR</sequence>
<dbReference type="RefSeq" id="WP_138596594.1">
    <property type="nucleotide sequence ID" value="NZ_PNCK01000030.1"/>
</dbReference>
<keyword evidence="2" id="KW-0285">Flavoprotein</keyword>
<keyword evidence="2" id="KW-0274">FAD</keyword>
<keyword evidence="2" id="KW-0547">Nucleotide-binding</keyword>
<reference evidence="4 6" key="1">
    <citation type="submission" date="2017-12" db="EMBL/GenBank/DDBJ databases">
        <authorList>
            <person name="Paulsen S."/>
            <person name="Gram L.K."/>
        </authorList>
    </citation>
    <scope>NUCLEOTIDE SEQUENCE [LARGE SCALE GENOMIC DNA]</scope>
    <source>
        <strain evidence="4 6">S2231</strain>
        <strain evidence="3">S2233</strain>
    </source>
</reference>
<dbReference type="OrthoDB" id="7178350at2"/>